<evidence type="ECO:0008006" key="3">
    <source>
        <dbReference type="Google" id="ProtNLM"/>
    </source>
</evidence>
<gene>
    <name evidence="1" type="ORF">CK203_104683</name>
</gene>
<dbReference type="AlphaFoldDB" id="A0A438CWE2"/>
<protein>
    <recommendedName>
        <fullName evidence="3">Serine/threonine-protein phosphatase 7 long form-like</fullName>
    </recommendedName>
</protein>
<reference evidence="1 2" key="1">
    <citation type="journal article" date="2018" name="PLoS Genet.">
        <title>Population sequencing reveals clonal diversity and ancestral inbreeding in the grapevine cultivar Chardonnay.</title>
        <authorList>
            <person name="Roach M.J."/>
            <person name="Johnson D.L."/>
            <person name="Bohlmann J."/>
            <person name="van Vuuren H.J."/>
            <person name="Jones S.J."/>
            <person name="Pretorius I.S."/>
            <person name="Schmidt S.A."/>
            <person name="Borneman A.R."/>
        </authorList>
    </citation>
    <scope>NUCLEOTIDE SEQUENCE [LARGE SCALE GENOMIC DNA]</scope>
    <source>
        <strain evidence="2">cv. Chardonnay</strain>
        <tissue evidence="1">Leaf</tissue>
    </source>
</reference>
<proteinExistence type="predicted"/>
<organism evidence="1 2">
    <name type="scientific">Vitis vinifera</name>
    <name type="common">Grape</name>
    <dbReference type="NCBI Taxonomy" id="29760"/>
    <lineage>
        <taxon>Eukaryota</taxon>
        <taxon>Viridiplantae</taxon>
        <taxon>Streptophyta</taxon>
        <taxon>Embryophyta</taxon>
        <taxon>Tracheophyta</taxon>
        <taxon>Spermatophyta</taxon>
        <taxon>Magnoliopsida</taxon>
        <taxon>eudicotyledons</taxon>
        <taxon>Gunneridae</taxon>
        <taxon>Pentapetalae</taxon>
        <taxon>rosids</taxon>
        <taxon>Vitales</taxon>
        <taxon>Vitaceae</taxon>
        <taxon>Viteae</taxon>
        <taxon>Vitis</taxon>
    </lineage>
</organism>
<comment type="caution">
    <text evidence="1">The sequence shown here is derived from an EMBL/GenBank/DDBJ whole genome shotgun (WGS) entry which is preliminary data.</text>
</comment>
<accession>A0A438CWE2</accession>
<name>A0A438CWE2_VITVI</name>
<dbReference type="Proteomes" id="UP000288805">
    <property type="component" value="Unassembled WGS sequence"/>
</dbReference>
<evidence type="ECO:0000313" key="1">
    <source>
        <dbReference type="EMBL" id="RVW27527.1"/>
    </source>
</evidence>
<sequence length="238" mass="27031">MGRPSRSLPHAPVPIDERLLPDALGSIPPTSYIDSDRHSINQYGRAQFDWRLYHERYVALWEAKRDHIVTSEPISYGLPCSVHDMVPSYYTSLYYTYGMILDLCSNQVTALSVHLLTMTSIISRGGHVLEDSDSDVFRTGIVDIIRIATDVMCIFREDYRIPHVEHGRGRFTPAISRVRQGLRRPRLLPPPLPLFLAPTPSQTDILYVSHAVLTTVREERPKRKRVPVTHSFSPCGGI</sequence>
<dbReference type="EMBL" id="QGNW01001949">
    <property type="protein sequence ID" value="RVW27527.1"/>
    <property type="molecule type" value="Genomic_DNA"/>
</dbReference>
<evidence type="ECO:0000313" key="2">
    <source>
        <dbReference type="Proteomes" id="UP000288805"/>
    </source>
</evidence>